<reference evidence="1 2" key="1">
    <citation type="submission" date="2019-02" db="EMBL/GenBank/DDBJ databases">
        <title>Genome sequencing of the rare red list fungi Hericium alpestre (H. flagellum).</title>
        <authorList>
            <person name="Buettner E."/>
            <person name="Kellner H."/>
        </authorList>
    </citation>
    <scope>NUCLEOTIDE SEQUENCE [LARGE SCALE GENOMIC DNA]</scope>
    <source>
        <strain evidence="1 2">DSM 108284</strain>
    </source>
</reference>
<dbReference type="AlphaFoldDB" id="A0A4Z0A003"/>
<evidence type="ECO:0000313" key="2">
    <source>
        <dbReference type="Proteomes" id="UP000298061"/>
    </source>
</evidence>
<proteinExistence type="predicted"/>
<keyword evidence="2" id="KW-1185">Reference proteome</keyword>
<name>A0A4Z0A003_9AGAM</name>
<sequence>MDVTATVPDARRHFANARAVKTVATSGQAHSAATLESLAFTVSIDGDTVAIETHNSYQCKRLLMAISSAVSLSLWPSREGLFARGPEGRRPSPTLDHELLTNCCYSYLLGPTVALDDTNKDLEDYRIIQ</sequence>
<dbReference type="EMBL" id="SFCI01000559">
    <property type="protein sequence ID" value="TFY79109.1"/>
    <property type="molecule type" value="Genomic_DNA"/>
</dbReference>
<organism evidence="1 2">
    <name type="scientific">Hericium alpestre</name>
    <dbReference type="NCBI Taxonomy" id="135208"/>
    <lineage>
        <taxon>Eukaryota</taxon>
        <taxon>Fungi</taxon>
        <taxon>Dikarya</taxon>
        <taxon>Basidiomycota</taxon>
        <taxon>Agaricomycotina</taxon>
        <taxon>Agaricomycetes</taxon>
        <taxon>Russulales</taxon>
        <taxon>Hericiaceae</taxon>
        <taxon>Hericium</taxon>
    </lineage>
</organism>
<comment type="caution">
    <text evidence="1">The sequence shown here is derived from an EMBL/GenBank/DDBJ whole genome shotgun (WGS) entry which is preliminary data.</text>
</comment>
<protein>
    <submittedName>
        <fullName evidence="1">Uncharacterized protein</fullName>
    </submittedName>
</protein>
<evidence type="ECO:0000313" key="1">
    <source>
        <dbReference type="EMBL" id="TFY79109.1"/>
    </source>
</evidence>
<dbReference type="Proteomes" id="UP000298061">
    <property type="component" value="Unassembled WGS sequence"/>
</dbReference>
<gene>
    <name evidence="1" type="ORF">EWM64_g4904</name>
</gene>
<accession>A0A4Z0A003</accession>